<evidence type="ECO:0000313" key="2">
    <source>
        <dbReference type="Proteomes" id="UP000054279"/>
    </source>
</evidence>
<dbReference type="EMBL" id="KN837531">
    <property type="protein sequence ID" value="KIJ24114.1"/>
    <property type="molecule type" value="Genomic_DNA"/>
</dbReference>
<dbReference type="AlphaFoldDB" id="A0A0C9TQ94"/>
<dbReference type="Proteomes" id="UP000054279">
    <property type="component" value="Unassembled WGS sequence"/>
</dbReference>
<protein>
    <submittedName>
        <fullName evidence="1">Uncharacterized protein</fullName>
    </submittedName>
</protein>
<keyword evidence="2" id="KW-1185">Reference proteome</keyword>
<gene>
    <name evidence="1" type="ORF">M422DRAFT_56535</name>
</gene>
<proteinExistence type="predicted"/>
<reference evidence="1 2" key="1">
    <citation type="submission" date="2014-06" db="EMBL/GenBank/DDBJ databases">
        <title>Evolutionary Origins and Diversification of the Mycorrhizal Mutualists.</title>
        <authorList>
            <consortium name="DOE Joint Genome Institute"/>
            <consortium name="Mycorrhizal Genomics Consortium"/>
            <person name="Kohler A."/>
            <person name="Kuo A."/>
            <person name="Nagy L.G."/>
            <person name="Floudas D."/>
            <person name="Copeland A."/>
            <person name="Barry K.W."/>
            <person name="Cichocki N."/>
            <person name="Veneault-Fourrey C."/>
            <person name="LaButti K."/>
            <person name="Lindquist E.A."/>
            <person name="Lipzen A."/>
            <person name="Lundell T."/>
            <person name="Morin E."/>
            <person name="Murat C."/>
            <person name="Riley R."/>
            <person name="Ohm R."/>
            <person name="Sun H."/>
            <person name="Tunlid A."/>
            <person name="Henrissat B."/>
            <person name="Grigoriev I.V."/>
            <person name="Hibbett D.S."/>
            <person name="Martin F."/>
        </authorList>
    </citation>
    <scope>NUCLEOTIDE SEQUENCE [LARGE SCALE GENOMIC DNA]</scope>
    <source>
        <strain evidence="1 2">SS14</strain>
    </source>
</reference>
<dbReference type="HOGENOM" id="CLU_1062340_0_0_1"/>
<organism evidence="1 2">
    <name type="scientific">Sphaerobolus stellatus (strain SS14)</name>
    <dbReference type="NCBI Taxonomy" id="990650"/>
    <lineage>
        <taxon>Eukaryota</taxon>
        <taxon>Fungi</taxon>
        <taxon>Dikarya</taxon>
        <taxon>Basidiomycota</taxon>
        <taxon>Agaricomycotina</taxon>
        <taxon>Agaricomycetes</taxon>
        <taxon>Phallomycetidae</taxon>
        <taxon>Geastrales</taxon>
        <taxon>Sphaerobolaceae</taxon>
        <taxon>Sphaerobolus</taxon>
    </lineage>
</organism>
<name>A0A0C9TQ94_SPHS4</name>
<accession>A0A0C9TQ94</accession>
<sequence length="262" mass="30226">MEFWRGQPVDHTFLAETTSRIRLMTQPVQNMLEDIAKQVDMLEKELNRPRSPWALEAGLGDTAVYTFSMISSKSSKVWTITRVLDLLLWVFNENPKPYTRQYSCHPDLGARPSNSTPNSNSQLLDQLLDWNSDRVDVLITQFCRQANMQEDMPDGSQTPGFQWKEGTLKGVLQSVKVSSDSTELSKKAEKQRQTDQINSCLMELSLFSSALKHKKLKNMHHFMSNCYLLVTSGVLFKKVCHLDYSYFMAKYFAEYCRKNQVI</sequence>
<evidence type="ECO:0000313" key="1">
    <source>
        <dbReference type="EMBL" id="KIJ24114.1"/>
    </source>
</evidence>